<dbReference type="Proteomes" id="UP000198953">
    <property type="component" value="Unassembled WGS sequence"/>
</dbReference>
<dbReference type="RefSeq" id="WP_177227757.1">
    <property type="nucleotide sequence ID" value="NZ_FOBF01000049.1"/>
</dbReference>
<evidence type="ECO:0000313" key="1">
    <source>
        <dbReference type="EMBL" id="SEN87435.1"/>
    </source>
</evidence>
<keyword evidence="2" id="KW-1185">Reference proteome</keyword>
<proteinExistence type="predicted"/>
<organism evidence="1 2">
    <name type="scientific">Nonomuraea pusilla</name>
    <dbReference type="NCBI Taxonomy" id="46177"/>
    <lineage>
        <taxon>Bacteria</taxon>
        <taxon>Bacillati</taxon>
        <taxon>Actinomycetota</taxon>
        <taxon>Actinomycetes</taxon>
        <taxon>Streptosporangiales</taxon>
        <taxon>Streptosporangiaceae</taxon>
        <taxon>Nonomuraea</taxon>
    </lineage>
</organism>
<feature type="non-terminal residue" evidence="1">
    <location>
        <position position="1"/>
    </location>
</feature>
<dbReference type="AlphaFoldDB" id="A0A1H8K3P3"/>
<dbReference type="EMBL" id="FOBF01000049">
    <property type="protein sequence ID" value="SEN87435.1"/>
    <property type="molecule type" value="Genomic_DNA"/>
</dbReference>
<reference evidence="1 2" key="1">
    <citation type="submission" date="2016-10" db="EMBL/GenBank/DDBJ databases">
        <authorList>
            <person name="de Groot N.N."/>
        </authorList>
    </citation>
    <scope>NUCLEOTIDE SEQUENCE [LARGE SCALE GENOMIC DNA]</scope>
    <source>
        <strain evidence="1 2">DSM 43357</strain>
    </source>
</reference>
<name>A0A1H8K3P3_9ACTN</name>
<protein>
    <submittedName>
        <fullName evidence="1">Uncharacterized protein</fullName>
    </submittedName>
</protein>
<sequence length="113" mass="12657">AEKALTEWAANNARRDELVRAARTAGVSKNRIHVLTGIARTTIDRIFQERSMNVQDLATAVKTTLGDHPENFDVDGIIAEIGTTYGYDLKSIDDIPSDEYWQIVERHDTTLKA</sequence>
<accession>A0A1H8K3P3</accession>
<evidence type="ECO:0000313" key="2">
    <source>
        <dbReference type="Proteomes" id="UP000198953"/>
    </source>
</evidence>
<gene>
    <name evidence="1" type="ORF">SAMN05660976_08511</name>
</gene>